<evidence type="ECO:0000256" key="5">
    <source>
        <dbReference type="SAM" id="MobiDB-lite"/>
    </source>
</evidence>
<gene>
    <name evidence="8" type="ORF">dnl_59940</name>
</gene>
<keyword evidence="3 6" id="KW-1133">Transmembrane helix</keyword>
<evidence type="ECO:0000256" key="2">
    <source>
        <dbReference type="ARBA" id="ARBA00022692"/>
    </source>
</evidence>
<dbReference type="KEGG" id="dli:dnl_59940"/>
<dbReference type="PANTHER" id="PTHR43470:SF3">
    <property type="entry name" value="PHOSPHATE TRANSPORT SYSTEM PERMEASE PROTEIN PSTA-RELATED"/>
    <property type="match status" value="1"/>
</dbReference>
<dbReference type="EMBL" id="CP061799">
    <property type="protein sequence ID" value="QTA83581.1"/>
    <property type="molecule type" value="Genomic_DNA"/>
</dbReference>
<feature type="compositionally biased region" description="Basic and acidic residues" evidence="5">
    <location>
        <begin position="1"/>
        <end position="22"/>
    </location>
</feature>
<evidence type="ECO:0000256" key="1">
    <source>
        <dbReference type="ARBA" id="ARBA00004651"/>
    </source>
</evidence>
<evidence type="ECO:0000256" key="4">
    <source>
        <dbReference type="ARBA" id="ARBA00023136"/>
    </source>
</evidence>
<accession>A0A975BDS0</accession>
<dbReference type="PANTHER" id="PTHR43470">
    <property type="entry name" value="PHOSPHATE TRANSPORT SYSTEM PERMEASE PROTEIN PSTA-RELATED"/>
    <property type="match status" value="1"/>
</dbReference>
<name>A0A975BDS0_9BACT</name>
<evidence type="ECO:0000256" key="3">
    <source>
        <dbReference type="ARBA" id="ARBA00022989"/>
    </source>
</evidence>
<evidence type="ECO:0000313" key="9">
    <source>
        <dbReference type="Proteomes" id="UP000663720"/>
    </source>
</evidence>
<evidence type="ECO:0000256" key="6">
    <source>
        <dbReference type="SAM" id="Phobius"/>
    </source>
</evidence>
<dbReference type="GO" id="GO:0055085">
    <property type="term" value="P:transmembrane transport"/>
    <property type="evidence" value="ECO:0007669"/>
    <property type="project" value="InterPro"/>
</dbReference>
<dbReference type="SUPFAM" id="SSF161098">
    <property type="entry name" value="MetI-like"/>
    <property type="match status" value="1"/>
</dbReference>
<reference evidence="8" key="1">
    <citation type="journal article" date="2021" name="Microb. Physiol.">
        <title>Proteogenomic Insights into the Physiology of Marine, Sulfate-Reducing, Filamentous Desulfonema limicola and Desulfonema magnum.</title>
        <authorList>
            <person name="Schnaars V."/>
            <person name="Wohlbrand L."/>
            <person name="Scheve S."/>
            <person name="Hinrichs C."/>
            <person name="Reinhardt R."/>
            <person name="Rabus R."/>
        </authorList>
    </citation>
    <scope>NUCLEOTIDE SEQUENCE</scope>
    <source>
        <strain evidence="8">5ac10</strain>
    </source>
</reference>
<feature type="transmembrane region" description="Helical" evidence="6">
    <location>
        <begin position="37"/>
        <end position="61"/>
    </location>
</feature>
<dbReference type="GO" id="GO:0005886">
    <property type="term" value="C:plasma membrane"/>
    <property type="evidence" value="ECO:0007669"/>
    <property type="project" value="UniProtKB-SubCell"/>
</dbReference>
<protein>
    <submittedName>
        <fullName evidence="8">ABC transporter domain-containing protein</fullName>
    </submittedName>
</protein>
<evidence type="ECO:0000313" key="8">
    <source>
        <dbReference type="EMBL" id="QTA83581.1"/>
    </source>
</evidence>
<dbReference type="Gene3D" id="1.10.3720.10">
    <property type="entry name" value="MetI-like"/>
    <property type="match status" value="1"/>
</dbReference>
<keyword evidence="2 6" id="KW-0812">Transmembrane</keyword>
<dbReference type="InterPro" id="IPR035906">
    <property type="entry name" value="MetI-like_sf"/>
</dbReference>
<keyword evidence="4 6" id="KW-0472">Membrane</keyword>
<dbReference type="InterPro" id="IPR000515">
    <property type="entry name" value="MetI-like"/>
</dbReference>
<feature type="region of interest" description="Disordered" evidence="5">
    <location>
        <begin position="1"/>
        <end position="23"/>
    </location>
</feature>
<evidence type="ECO:0000259" key="7">
    <source>
        <dbReference type="PROSITE" id="PS50928"/>
    </source>
</evidence>
<sequence length="172" mass="18764">MEKKAKPRHGQENTLKKTEIQKAVESSQTRRKIVQQVLFIMFRGAALINGLALAAIVFFMVKNGWMAINWEFLSQVPTDSMTKGGILPCIIGTIYLSLGAIAIALPVGVASAVYLNEYAEPGKLLRFIRLCINNLAGVPSVVFGLFGLAFFVIWMKMGVSILAGALTPYVLS</sequence>
<feature type="domain" description="ABC transmembrane type-1" evidence="7">
    <location>
        <begin position="90"/>
        <end position="172"/>
    </location>
</feature>
<organism evidence="8 9">
    <name type="scientific">Desulfonema limicola</name>
    <dbReference type="NCBI Taxonomy" id="45656"/>
    <lineage>
        <taxon>Bacteria</taxon>
        <taxon>Pseudomonadati</taxon>
        <taxon>Thermodesulfobacteriota</taxon>
        <taxon>Desulfobacteria</taxon>
        <taxon>Desulfobacterales</taxon>
        <taxon>Desulfococcaceae</taxon>
        <taxon>Desulfonema</taxon>
    </lineage>
</organism>
<dbReference type="Proteomes" id="UP000663720">
    <property type="component" value="Chromosome"/>
</dbReference>
<feature type="transmembrane region" description="Helical" evidence="6">
    <location>
        <begin position="85"/>
        <end position="115"/>
    </location>
</feature>
<dbReference type="AlphaFoldDB" id="A0A975BDS0"/>
<proteinExistence type="predicted"/>
<comment type="subcellular location">
    <subcellularLocation>
        <location evidence="1">Cell membrane</location>
        <topology evidence="1">Multi-pass membrane protein</topology>
    </subcellularLocation>
</comment>
<keyword evidence="9" id="KW-1185">Reference proteome</keyword>
<feature type="transmembrane region" description="Helical" evidence="6">
    <location>
        <begin position="127"/>
        <end position="146"/>
    </location>
</feature>
<dbReference type="PROSITE" id="PS50928">
    <property type="entry name" value="ABC_TM1"/>
    <property type="match status" value="1"/>
</dbReference>